<keyword evidence="13" id="KW-1185">Reference proteome</keyword>
<comment type="similarity">
    <text evidence="2">Belongs to the MDM31/MDM32 family.</text>
</comment>
<evidence type="ECO:0000256" key="6">
    <source>
        <dbReference type="ARBA" id="ARBA00022989"/>
    </source>
</evidence>
<keyword evidence="7" id="KW-0496">Mitochondrion</keyword>
<evidence type="ECO:0000313" key="13">
    <source>
        <dbReference type="Proteomes" id="UP001377567"/>
    </source>
</evidence>
<feature type="region of interest" description="Disordered" evidence="11">
    <location>
        <begin position="81"/>
        <end position="105"/>
    </location>
</feature>
<evidence type="ECO:0000256" key="10">
    <source>
        <dbReference type="ARBA" id="ARBA00040573"/>
    </source>
</evidence>
<evidence type="ECO:0000256" key="1">
    <source>
        <dbReference type="ARBA" id="ARBA00004448"/>
    </source>
</evidence>
<protein>
    <recommendedName>
        <fullName evidence="10">Mitochondrial distribution and morphology protein 32</fullName>
    </recommendedName>
</protein>
<evidence type="ECO:0000256" key="2">
    <source>
        <dbReference type="ARBA" id="ARBA00005687"/>
    </source>
</evidence>
<sequence length="643" mass="74237">MQRFIIAPSLRRSLRPRNIKLHSLGIRRWDHISTYSISQKFPQTCADRSIRRFSVSRYYNQKPNSPGTKSSLATEDNALPTSHKKTLRLSEQNSGPRNKSESPGVALSLGQRIRGNIKWFLIRNKKRPFSKDEIGTLFSWLLITQIVWLILKTTTVLSLLLLTFNTVFAKEMVAQTIGKLINYFSGDIAINFQDALIPEWKSGFIKFKNVQLDTSDNQENNILEFHLAFHEIEINLSLKKWLQGHGLIHDVKVFGIRGNTIINYKEVGDDIKKQQLLLNWFKNPNYTLMNVNITDSKFNVIEKFDNGAESTNYKIRIFNLDISGLRFNQLLTDFLKANVITGSINNSLFTFHKRQHKLSYMEDLKEDLSSWDRITRLRLNTINVNDLGLNKTKAFNWIEDGDVDLIADIMIPREIENPESQESEKYIMLDLKFKFKDLKGSLPKEAPSLSNGDQIISLEELKPVISFVNLQRILYRTNDYAANDIENIVNDENDEHPFNKSVPNVSIKRKKSYPNITVLQSNASKTPDSETVDSDMTAQPHESQIQTDSVQQNVSYSYDSSSASTDDKNELVLHCRLVKNVKDLENMILFQETGIYDQVSMELYVDLIKTVEEWEYKNKDEWMKEWGTTFASQLLLFGFTNVL</sequence>
<feature type="region of interest" description="Disordered" evidence="11">
    <location>
        <begin position="520"/>
        <end position="551"/>
    </location>
</feature>
<dbReference type="AlphaFoldDB" id="A0AAV5RS06"/>
<evidence type="ECO:0000313" key="12">
    <source>
        <dbReference type="EMBL" id="GMM54077.1"/>
    </source>
</evidence>
<dbReference type="InterPro" id="IPR012571">
    <property type="entry name" value="Mdm31/Mdm32"/>
</dbReference>
<evidence type="ECO:0000256" key="9">
    <source>
        <dbReference type="ARBA" id="ARBA00025191"/>
    </source>
</evidence>
<dbReference type="PANTHER" id="PTHR31068">
    <property type="entry name" value="MITOCHONDRIAL DISTRIBUTION AND MORPHOLOGY PROTEIN 31"/>
    <property type="match status" value="1"/>
</dbReference>
<dbReference type="GO" id="GO:0007005">
    <property type="term" value="P:mitochondrion organization"/>
    <property type="evidence" value="ECO:0007669"/>
    <property type="project" value="InterPro"/>
</dbReference>
<dbReference type="GO" id="GO:0005743">
    <property type="term" value="C:mitochondrial inner membrane"/>
    <property type="evidence" value="ECO:0007669"/>
    <property type="project" value="UniProtKB-SubCell"/>
</dbReference>
<name>A0AAV5RS06_MAUHU</name>
<comment type="caution">
    <text evidence="12">The sequence shown here is derived from an EMBL/GenBank/DDBJ whole genome shotgun (WGS) entry which is preliminary data.</text>
</comment>
<feature type="compositionally biased region" description="Polar residues" evidence="11">
    <location>
        <begin position="534"/>
        <end position="551"/>
    </location>
</feature>
<comment type="function">
    <text evidence="9">Involved in the organization of the mitochondrial membranes and the global structure of the mitochondria. Also required for mitochondrial distribution and mobility as well as for the maintenance of mitochondrial DNA nucleoids structures.</text>
</comment>
<evidence type="ECO:0000256" key="7">
    <source>
        <dbReference type="ARBA" id="ARBA00023128"/>
    </source>
</evidence>
<dbReference type="EMBL" id="BTGD01000001">
    <property type="protein sequence ID" value="GMM54077.1"/>
    <property type="molecule type" value="Genomic_DNA"/>
</dbReference>
<comment type="subcellular location">
    <subcellularLocation>
        <location evidence="1">Mitochondrion inner membrane</location>
        <topology evidence="1">Multi-pass membrane protein</topology>
    </subcellularLocation>
</comment>
<gene>
    <name evidence="12" type="ORF">DAKH74_006930</name>
</gene>
<keyword evidence="6" id="KW-1133">Transmembrane helix</keyword>
<evidence type="ECO:0000256" key="4">
    <source>
        <dbReference type="ARBA" id="ARBA00022792"/>
    </source>
</evidence>
<keyword evidence="8" id="KW-0472">Membrane</keyword>
<reference evidence="12 13" key="1">
    <citation type="journal article" date="2023" name="Elife">
        <title>Identification of key yeast species and microbe-microbe interactions impacting larval growth of Drosophila in the wild.</title>
        <authorList>
            <person name="Mure A."/>
            <person name="Sugiura Y."/>
            <person name="Maeda R."/>
            <person name="Honda K."/>
            <person name="Sakurai N."/>
            <person name="Takahashi Y."/>
            <person name="Watada M."/>
            <person name="Katoh T."/>
            <person name="Gotoh A."/>
            <person name="Gotoh Y."/>
            <person name="Taniguchi I."/>
            <person name="Nakamura K."/>
            <person name="Hayashi T."/>
            <person name="Katayama T."/>
            <person name="Uemura T."/>
            <person name="Hattori Y."/>
        </authorList>
    </citation>
    <scope>NUCLEOTIDE SEQUENCE [LARGE SCALE GENOMIC DNA]</scope>
    <source>
        <strain evidence="12 13">KH-74</strain>
    </source>
</reference>
<dbReference type="GO" id="GO:0000001">
    <property type="term" value="P:mitochondrion inheritance"/>
    <property type="evidence" value="ECO:0007669"/>
    <property type="project" value="InterPro"/>
</dbReference>
<dbReference type="Pfam" id="PF08118">
    <property type="entry name" value="MDM31_MDM32"/>
    <property type="match status" value="2"/>
</dbReference>
<evidence type="ECO:0000256" key="5">
    <source>
        <dbReference type="ARBA" id="ARBA00022946"/>
    </source>
</evidence>
<accession>A0AAV5RS06</accession>
<evidence type="ECO:0000256" key="8">
    <source>
        <dbReference type="ARBA" id="ARBA00023136"/>
    </source>
</evidence>
<evidence type="ECO:0000256" key="3">
    <source>
        <dbReference type="ARBA" id="ARBA00022692"/>
    </source>
</evidence>
<keyword evidence="5" id="KW-0809">Transit peptide</keyword>
<organism evidence="12 13">
    <name type="scientific">Maudiozyma humilis</name>
    <name type="common">Sour dough yeast</name>
    <name type="synonym">Kazachstania humilis</name>
    <dbReference type="NCBI Taxonomy" id="51915"/>
    <lineage>
        <taxon>Eukaryota</taxon>
        <taxon>Fungi</taxon>
        <taxon>Dikarya</taxon>
        <taxon>Ascomycota</taxon>
        <taxon>Saccharomycotina</taxon>
        <taxon>Saccharomycetes</taxon>
        <taxon>Saccharomycetales</taxon>
        <taxon>Saccharomycetaceae</taxon>
        <taxon>Maudiozyma</taxon>
    </lineage>
</organism>
<keyword evidence="4" id="KW-0999">Mitochondrion inner membrane</keyword>
<keyword evidence="3" id="KW-0812">Transmembrane</keyword>
<dbReference type="PANTHER" id="PTHR31068:SF1">
    <property type="entry name" value="MITOCHONDRIAL DISTRIBUTION AND MORPHOLOGY PROTEIN 32"/>
    <property type="match status" value="1"/>
</dbReference>
<proteinExistence type="inferred from homology"/>
<dbReference type="Proteomes" id="UP001377567">
    <property type="component" value="Unassembled WGS sequence"/>
</dbReference>
<evidence type="ECO:0000256" key="11">
    <source>
        <dbReference type="SAM" id="MobiDB-lite"/>
    </source>
</evidence>